<name>A0A5R8KBN4_9BACT</name>
<accession>A0A5R8KBN4</accession>
<reference evidence="3 4" key="1">
    <citation type="submission" date="2019-05" db="EMBL/GenBank/DDBJ databases">
        <title>Verrucobacter flavum gen. nov., sp. nov. a new member of the family Verrucomicrobiaceae.</title>
        <authorList>
            <person name="Szuroczki S."/>
            <person name="Abbaszade G."/>
            <person name="Szabo A."/>
            <person name="Felfoldi T."/>
            <person name="Schumann P."/>
            <person name="Boka K."/>
            <person name="Keki Z."/>
            <person name="Toumi M."/>
            <person name="Toth E."/>
        </authorList>
    </citation>
    <scope>NUCLEOTIDE SEQUENCE [LARGE SCALE GENOMIC DNA]</scope>
    <source>
        <strain evidence="3 4">MG-N-17</strain>
    </source>
</reference>
<comment type="caution">
    <text evidence="3">The sequence shown here is derived from an EMBL/GenBank/DDBJ whole genome shotgun (WGS) entry which is preliminary data.</text>
</comment>
<gene>
    <name evidence="3" type="ORF">FEM03_15430</name>
</gene>
<keyword evidence="2" id="KW-0472">Membrane</keyword>
<keyword evidence="2" id="KW-1133">Transmembrane helix</keyword>
<proteinExistence type="predicted"/>
<evidence type="ECO:0000256" key="1">
    <source>
        <dbReference type="SAM" id="MobiDB-lite"/>
    </source>
</evidence>
<dbReference type="AlphaFoldDB" id="A0A5R8KBN4"/>
<keyword evidence="4" id="KW-1185">Reference proteome</keyword>
<feature type="region of interest" description="Disordered" evidence="1">
    <location>
        <begin position="102"/>
        <end position="122"/>
    </location>
</feature>
<keyword evidence="2" id="KW-0812">Transmembrane</keyword>
<feature type="transmembrane region" description="Helical" evidence="2">
    <location>
        <begin position="62"/>
        <end position="78"/>
    </location>
</feature>
<evidence type="ECO:0000256" key="2">
    <source>
        <dbReference type="SAM" id="Phobius"/>
    </source>
</evidence>
<dbReference type="EMBL" id="VAUV01000011">
    <property type="protein sequence ID" value="TLD69718.1"/>
    <property type="molecule type" value="Genomic_DNA"/>
</dbReference>
<dbReference type="RefSeq" id="WP_138087178.1">
    <property type="nucleotide sequence ID" value="NZ_VAUV01000011.1"/>
</dbReference>
<protein>
    <submittedName>
        <fullName evidence="3">Uncharacterized protein</fullName>
    </submittedName>
</protein>
<evidence type="ECO:0000313" key="3">
    <source>
        <dbReference type="EMBL" id="TLD69718.1"/>
    </source>
</evidence>
<organism evidence="3 4">
    <name type="scientific">Phragmitibacter flavus</name>
    <dbReference type="NCBI Taxonomy" id="2576071"/>
    <lineage>
        <taxon>Bacteria</taxon>
        <taxon>Pseudomonadati</taxon>
        <taxon>Verrucomicrobiota</taxon>
        <taxon>Verrucomicrobiia</taxon>
        <taxon>Verrucomicrobiales</taxon>
        <taxon>Verrucomicrobiaceae</taxon>
        <taxon>Phragmitibacter</taxon>
    </lineage>
</organism>
<dbReference type="Proteomes" id="UP000306196">
    <property type="component" value="Unassembled WGS sequence"/>
</dbReference>
<evidence type="ECO:0000313" key="4">
    <source>
        <dbReference type="Proteomes" id="UP000306196"/>
    </source>
</evidence>
<sequence length="122" mass="13930">MAAAFILGAMIGVISSADSWAEIRDNIIEIPLIIVSSLLFGRGLIVFPVMLVLAVLFIRWEWPLWIAIVVTLLMWWNTHKTLQFVTFSDPIDRAMKKYDADKKKANEQREARRALDEGKAEN</sequence>
<feature type="transmembrane region" description="Helical" evidence="2">
    <location>
        <begin position="31"/>
        <end position="55"/>
    </location>
</feature>